<keyword evidence="11 16" id="KW-0547">Nucleotide-binding</keyword>
<dbReference type="Gene3D" id="3.20.20.70">
    <property type="entry name" value="Aldolase class I"/>
    <property type="match status" value="1"/>
</dbReference>
<dbReference type="InterPro" id="IPR006062">
    <property type="entry name" value="His_biosynth"/>
</dbReference>
<sequence length="426" mass="48104">MNKQLIPCLYLHSEKAVTGFGQRNLFGDGDVETLAKFYRDNGADELLVFDFSSADAEHDRAIGKIRDICKSAEIPVIAAGNIKRVEDVKKLIYAGCARVVLNFSKESNIELLEEVSRRFGKDRMVISISDFKEFTENQQLIEEYADRILALDTLQGEIAAISNIPIILHTDESSNDKIMKLLEDLAVSGLCGAYVSSMEVDLHALKESCEKAGIPVNTFKSNIAWSDFKLNSAGMVPVIVQDYRTDEVLMLAYMNELAFNTTLKLGKMTYWSRSRNELWTKGLTSGHVQYVKSLTIDCDNDTILAKVDQIGAACHTGNRTCFFKPLVQKEYNDTNPLHVFQKVYDVIADRRENPKEGSYTSYLFDKGIDKILKKVGEECTEIVIAAKNPDKEEVKYEISDFLYHMMVLMVEKGVSWEDITSELSKR</sequence>
<dbReference type="NCBIfam" id="TIGR03188">
    <property type="entry name" value="histidine_hisI"/>
    <property type="match status" value="1"/>
</dbReference>
<evidence type="ECO:0000256" key="1">
    <source>
        <dbReference type="ARBA" id="ARBA00000024"/>
    </source>
</evidence>
<feature type="domain" description="Phosphoribosyl-AMP cyclohydrolase" evidence="18">
    <location>
        <begin position="250"/>
        <end position="323"/>
    </location>
</feature>
<comment type="subcellular location">
    <subcellularLocation>
        <location evidence="3 16">Cytoplasm</location>
    </subcellularLocation>
</comment>
<dbReference type="CDD" id="cd11534">
    <property type="entry name" value="NTP-PPase_HisIE_like"/>
    <property type="match status" value="1"/>
</dbReference>
<dbReference type="HAMAP" id="MF_01020">
    <property type="entry name" value="HisE"/>
    <property type="match status" value="1"/>
</dbReference>
<dbReference type="SUPFAM" id="SSF141734">
    <property type="entry name" value="HisI-like"/>
    <property type="match status" value="1"/>
</dbReference>
<dbReference type="GO" id="GO:0004635">
    <property type="term" value="F:phosphoribosyl-AMP cyclohydrolase activity"/>
    <property type="evidence" value="ECO:0007669"/>
    <property type="project" value="UniProtKB-EC"/>
</dbReference>
<evidence type="ECO:0000256" key="10">
    <source>
        <dbReference type="ARBA" id="ARBA00022605"/>
    </source>
</evidence>
<evidence type="ECO:0000256" key="17">
    <source>
        <dbReference type="RuleBase" id="RU003657"/>
    </source>
</evidence>
<dbReference type="HAMAP" id="MF_01021">
    <property type="entry name" value="HisI"/>
    <property type="match status" value="1"/>
</dbReference>
<keyword evidence="14 16" id="KW-0368">Histidine biosynthesis</keyword>
<evidence type="ECO:0000256" key="5">
    <source>
        <dbReference type="ARBA" id="ARBA00005204"/>
    </source>
</evidence>
<dbReference type="EC" id="3.5.4.19" evidence="16"/>
<dbReference type="InterPro" id="IPR023019">
    <property type="entry name" value="His_synth_HisIE"/>
</dbReference>
<evidence type="ECO:0000256" key="9">
    <source>
        <dbReference type="ARBA" id="ARBA00022490"/>
    </source>
</evidence>
<dbReference type="PANTHER" id="PTHR42945:SF1">
    <property type="entry name" value="HISTIDINE BIOSYNTHESIS BIFUNCTIONAL PROTEIN HIS7"/>
    <property type="match status" value="1"/>
</dbReference>
<evidence type="ECO:0000313" key="19">
    <source>
        <dbReference type="EMBL" id="MEQ2371218.1"/>
    </source>
</evidence>
<keyword evidence="15 16" id="KW-0511">Multifunctional enzyme</keyword>
<dbReference type="InterPro" id="IPR026660">
    <property type="entry name" value="PRA-CH"/>
</dbReference>
<evidence type="ECO:0000256" key="6">
    <source>
        <dbReference type="ARBA" id="ARBA00007731"/>
    </source>
</evidence>
<dbReference type="NCBIfam" id="NF000768">
    <property type="entry name" value="PRK00051.1"/>
    <property type="match status" value="1"/>
</dbReference>
<evidence type="ECO:0000256" key="16">
    <source>
        <dbReference type="HAMAP-Rule" id="MF_01019"/>
    </source>
</evidence>
<feature type="region of interest" description="Phosphoribosyl-AMP cyclohydrolase" evidence="16">
    <location>
        <begin position="1"/>
        <end position="339"/>
    </location>
</feature>
<dbReference type="HAMAP" id="MF_01019">
    <property type="entry name" value="HisIE"/>
    <property type="match status" value="1"/>
</dbReference>
<evidence type="ECO:0000256" key="4">
    <source>
        <dbReference type="ARBA" id="ARBA00005169"/>
    </source>
</evidence>
<dbReference type="Gene3D" id="1.10.287.1080">
    <property type="entry name" value="MazG-like"/>
    <property type="match status" value="1"/>
</dbReference>
<evidence type="ECO:0000256" key="3">
    <source>
        <dbReference type="ARBA" id="ARBA00004496"/>
    </source>
</evidence>
<comment type="similarity">
    <text evidence="6 16">In the C-terminal section; belongs to the PRA-PH family.</text>
</comment>
<comment type="similarity">
    <text evidence="7 16">In the N-terminal section; belongs to the PRA-CH family.</text>
</comment>
<dbReference type="SUPFAM" id="SSF51366">
    <property type="entry name" value="Ribulose-phoshate binding barrel"/>
    <property type="match status" value="1"/>
</dbReference>
<dbReference type="InterPro" id="IPR038019">
    <property type="entry name" value="PRib_AMP_CycHydrolase_sf"/>
</dbReference>
<comment type="catalytic activity">
    <reaction evidence="2 16">
        <text>1-(5-phospho-beta-D-ribosyl)-ATP + H2O = 1-(5-phospho-beta-D-ribosyl)-5'-AMP + diphosphate + H(+)</text>
        <dbReference type="Rhea" id="RHEA:22828"/>
        <dbReference type="ChEBI" id="CHEBI:15377"/>
        <dbReference type="ChEBI" id="CHEBI:15378"/>
        <dbReference type="ChEBI" id="CHEBI:33019"/>
        <dbReference type="ChEBI" id="CHEBI:59457"/>
        <dbReference type="ChEBI" id="CHEBI:73183"/>
        <dbReference type="EC" id="3.6.1.31"/>
    </reaction>
</comment>
<dbReference type="InterPro" id="IPR021130">
    <property type="entry name" value="PRib-ATP_PPHydrolase-like"/>
</dbReference>
<organism evidence="19 20">
    <name type="scientific">Blautia aquisgranensis</name>
    <dbReference type="NCBI Taxonomy" id="3133153"/>
    <lineage>
        <taxon>Bacteria</taxon>
        <taxon>Bacillati</taxon>
        <taxon>Bacillota</taxon>
        <taxon>Clostridia</taxon>
        <taxon>Lachnospirales</taxon>
        <taxon>Lachnospiraceae</taxon>
        <taxon>Blautia</taxon>
    </lineage>
</organism>
<dbReference type="InterPro" id="IPR002496">
    <property type="entry name" value="PRib_AMP_CycHydrolase_dom"/>
</dbReference>
<dbReference type="InterPro" id="IPR008179">
    <property type="entry name" value="HisE"/>
</dbReference>
<dbReference type="Pfam" id="PF01502">
    <property type="entry name" value="PRA-CH"/>
    <property type="match status" value="1"/>
</dbReference>
<dbReference type="Proteomes" id="UP001473063">
    <property type="component" value="Unassembled WGS sequence"/>
</dbReference>
<evidence type="ECO:0000256" key="7">
    <source>
        <dbReference type="ARBA" id="ARBA00008299"/>
    </source>
</evidence>
<name>A0ABV1BF19_9FIRM</name>
<dbReference type="Gene3D" id="3.10.20.810">
    <property type="entry name" value="Phosphoribosyl-AMP cyclohydrolase"/>
    <property type="match status" value="1"/>
</dbReference>
<keyword evidence="13 16" id="KW-0067">ATP-binding</keyword>
<dbReference type="Pfam" id="PF01503">
    <property type="entry name" value="PRA-PH"/>
    <property type="match status" value="1"/>
</dbReference>
<evidence type="ECO:0000256" key="13">
    <source>
        <dbReference type="ARBA" id="ARBA00022840"/>
    </source>
</evidence>
<dbReference type="RefSeq" id="WP_349056833.1">
    <property type="nucleotide sequence ID" value="NZ_JBBMEJ010000010.1"/>
</dbReference>
<keyword evidence="20" id="KW-1185">Reference proteome</keyword>
<evidence type="ECO:0000256" key="11">
    <source>
        <dbReference type="ARBA" id="ARBA00022741"/>
    </source>
</evidence>
<dbReference type="PANTHER" id="PTHR42945">
    <property type="entry name" value="HISTIDINE BIOSYNTHESIS BIFUNCTIONAL PROTEIN"/>
    <property type="match status" value="1"/>
</dbReference>
<comment type="similarity">
    <text evidence="8 17">Belongs to the HisA/HisF family.</text>
</comment>
<evidence type="ECO:0000256" key="14">
    <source>
        <dbReference type="ARBA" id="ARBA00023102"/>
    </source>
</evidence>
<keyword evidence="9 16" id="KW-0963">Cytoplasm</keyword>
<evidence type="ECO:0000259" key="18">
    <source>
        <dbReference type="Pfam" id="PF01502"/>
    </source>
</evidence>
<evidence type="ECO:0000256" key="2">
    <source>
        <dbReference type="ARBA" id="ARBA00001460"/>
    </source>
</evidence>
<evidence type="ECO:0000256" key="8">
    <source>
        <dbReference type="ARBA" id="ARBA00009667"/>
    </source>
</evidence>
<evidence type="ECO:0000313" key="20">
    <source>
        <dbReference type="Proteomes" id="UP001473063"/>
    </source>
</evidence>
<comment type="caution">
    <text evidence="19">The sequence shown here is derived from an EMBL/GenBank/DDBJ whole genome shotgun (WGS) entry which is preliminary data.</text>
</comment>
<evidence type="ECO:0000256" key="15">
    <source>
        <dbReference type="ARBA" id="ARBA00023268"/>
    </source>
</evidence>
<evidence type="ECO:0000256" key="12">
    <source>
        <dbReference type="ARBA" id="ARBA00022801"/>
    </source>
</evidence>
<dbReference type="InterPro" id="IPR013785">
    <property type="entry name" value="Aldolase_TIM"/>
</dbReference>
<accession>A0ABV1BF19</accession>
<dbReference type="SUPFAM" id="SSF101386">
    <property type="entry name" value="all-alpha NTP pyrophosphatases"/>
    <property type="match status" value="1"/>
</dbReference>
<comment type="pathway">
    <text evidence="4 16">Amino-acid biosynthesis; L-histidine biosynthesis; L-histidine from 5-phospho-alpha-D-ribose 1-diphosphate: step 3/9.</text>
</comment>
<reference evidence="19 20" key="1">
    <citation type="submission" date="2024-03" db="EMBL/GenBank/DDBJ databases">
        <title>Human intestinal bacterial collection.</title>
        <authorList>
            <person name="Pauvert C."/>
            <person name="Hitch T.C.A."/>
            <person name="Clavel T."/>
        </authorList>
    </citation>
    <scope>NUCLEOTIDE SEQUENCE [LARGE SCALE GENOMIC DNA]</scope>
    <source>
        <strain evidence="19 20">CLA-JM-H16</strain>
    </source>
</reference>
<keyword evidence="12 16" id="KW-0378">Hydrolase</keyword>
<comment type="catalytic activity">
    <reaction evidence="1 16">
        <text>1-(5-phospho-beta-D-ribosyl)-5'-AMP + H2O = 1-(5-phospho-beta-D-ribosyl)-5-[(5-phospho-beta-D-ribosylamino)methylideneamino]imidazole-4-carboxamide</text>
        <dbReference type="Rhea" id="RHEA:20049"/>
        <dbReference type="ChEBI" id="CHEBI:15377"/>
        <dbReference type="ChEBI" id="CHEBI:58435"/>
        <dbReference type="ChEBI" id="CHEBI:59457"/>
        <dbReference type="EC" id="3.5.4.19"/>
    </reaction>
</comment>
<dbReference type="GO" id="GO:0004636">
    <property type="term" value="F:phosphoribosyl-ATP diphosphatase activity"/>
    <property type="evidence" value="ECO:0007669"/>
    <property type="project" value="UniProtKB-EC"/>
</dbReference>
<protein>
    <recommendedName>
        <fullName evidence="16">Histidine biosynthesis bifunctional protein HisIE</fullName>
    </recommendedName>
    <domain>
        <recommendedName>
            <fullName evidence="16">Phosphoribosyl-AMP cyclohydrolase</fullName>
            <shortName evidence="16">PRA-CH</shortName>
            <ecNumber evidence="16">3.5.4.19</ecNumber>
        </recommendedName>
    </domain>
    <domain>
        <recommendedName>
            <fullName evidence="16">Phosphoribosyl-ATP pyrophosphatase</fullName>
            <shortName evidence="16">PRA-PH</shortName>
            <ecNumber evidence="16">3.6.1.31</ecNumber>
        </recommendedName>
    </domain>
</protein>
<comment type="pathway">
    <text evidence="5 16">Amino-acid biosynthesis; L-histidine biosynthesis; L-histidine from 5-phospho-alpha-D-ribose 1-diphosphate: step 2/9.</text>
</comment>
<gene>
    <name evidence="16 19" type="primary">hisIE</name>
    <name evidence="16" type="synonym">hisI</name>
    <name evidence="19" type="ORF">WMO28_09725</name>
</gene>
<dbReference type="InterPro" id="IPR011060">
    <property type="entry name" value="RibuloseP-bd_barrel"/>
</dbReference>
<dbReference type="NCBIfam" id="NF002747">
    <property type="entry name" value="PRK02759.1"/>
    <property type="match status" value="1"/>
</dbReference>
<dbReference type="EC" id="3.6.1.31" evidence="16"/>
<feature type="region of interest" description="Phosphoribosyl-ATP pyrophosphohydrolase" evidence="16">
    <location>
        <begin position="340"/>
        <end position="426"/>
    </location>
</feature>
<dbReference type="Pfam" id="PF00977">
    <property type="entry name" value="His_biosynth"/>
    <property type="match status" value="1"/>
</dbReference>
<dbReference type="EMBL" id="JBBMEJ010000010">
    <property type="protein sequence ID" value="MEQ2371218.1"/>
    <property type="molecule type" value="Genomic_DNA"/>
</dbReference>
<proteinExistence type="inferred from homology"/>
<keyword evidence="10 16" id="KW-0028">Amino-acid biosynthesis</keyword>